<dbReference type="Pfam" id="PF03959">
    <property type="entry name" value="FSH1"/>
    <property type="match status" value="1"/>
</dbReference>
<reference evidence="7" key="3">
    <citation type="journal article" date="2018" name="Algal Res.">
        <title>Characterization of plant carbon substrate utilization by Auxenochlorella protothecoides.</title>
        <authorList>
            <person name="Vogler B.W."/>
            <person name="Starkenburg S.R."/>
            <person name="Sudasinghe N."/>
            <person name="Schambach J.Y."/>
            <person name="Rollin J.A."/>
            <person name="Pattathil S."/>
            <person name="Barry A.N."/>
        </authorList>
    </citation>
    <scope>NUCLEOTIDE SEQUENCE [LARGE SCALE GENOMIC DNA]</scope>
    <source>
        <strain evidence="7">UTEX 25</strain>
    </source>
</reference>
<gene>
    <name evidence="5" type="ORF">APUTEX25_002704</name>
    <name evidence="4" type="ORF">F751_4773</name>
    <name evidence="3" type="ORF">g.361</name>
</gene>
<dbReference type="InterPro" id="IPR029058">
    <property type="entry name" value="AB_hydrolase_fold"/>
</dbReference>
<dbReference type="OrthoDB" id="414698at2759"/>
<reference evidence="5" key="5">
    <citation type="submission" date="2018-11" db="EMBL/GenBank/DDBJ databases">
        <title>Characterization of plant carbon substrate utilization by Auxenochlorella protothecoides.</title>
        <authorList>
            <person name="Vogler B.W."/>
            <person name="Starkenburg S.R."/>
            <person name="Sudasinghe N."/>
            <person name="Schambach J.Y."/>
            <person name="Rollin J.A."/>
            <person name="Pattathil S."/>
            <person name="Barry A.N."/>
        </authorList>
    </citation>
    <scope>NUCLEOTIDE SEQUENCE [LARGE SCALE GENOMIC DNA]</scope>
    <source>
        <strain evidence="5">UTEX 25</strain>
    </source>
</reference>
<dbReference type="EMBL" id="KL662127">
    <property type="protein sequence ID" value="KFM26280.1"/>
    <property type="molecule type" value="Genomic_DNA"/>
</dbReference>
<keyword evidence="6" id="KW-1185">Reference proteome</keyword>
<dbReference type="PANTHER" id="PTHR48070">
    <property type="entry name" value="ESTERASE OVCA2"/>
    <property type="match status" value="1"/>
</dbReference>
<dbReference type="InterPro" id="IPR005645">
    <property type="entry name" value="FSH-like_dom"/>
</dbReference>
<dbReference type="EMBL" id="QOKY01000135">
    <property type="protein sequence ID" value="RMZ56615.1"/>
    <property type="molecule type" value="Genomic_DNA"/>
</dbReference>
<evidence type="ECO:0000256" key="1">
    <source>
        <dbReference type="ARBA" id="ARBA00022801"/>
    </source>
</evidence>
<evidence type="ECO:0000313" key="3">
    <source>
        <dbReference type="EMBL" id="JAT71449.1"/>
    </source>
</evidence>
<dbReference type="KEGG" id="apro:F751_4773"/>
<keyword evidence="1" id="KW-0378">Hydrolase</keyword>
<dbReference type="RefSeq" id="XP_011399176.1">
    <property type="nucleotide sequence ID" value="XM_011400874.1"/>
</dbReference>
<evidence type="ECO:0000313" key="7">
    <source>
        <dbReference type="Proteomes" id="UP000279271"/>
    </source>
</evidence>
<dbReference type="GO" id="GO:0005634">
    <property type="term" value="C:nucleus"/>
    <property type="evidence" value="ECO:0007669"/>
    <property type="project" value="TreeGrafter"/>
</dbReference>
<dbReference type="AlphaFoldDB" id="A0A087SKM6"/>
<feature type="domain" description="Serine hydrolase" evidence="2">
    <location>
        <begin position="13"/>
        <end position="206"/>
    </location>
</feature>
<evidence type="ECO:0000313" key="4">
    <source>
        <dbReference type="EMBL" id="KFM26280.1"/>
    </source>
</evidence>
<reference evidence="5" key="4">
    <citation type="submission" date="2018-10" db="EMBL/GenBank/DDBJ databases">
        <authorList>
            <person name="Hovde B."/>
            <person name="Zhang X."/>
        </authorList>
    </citation>
    <scope>NUCLEOTIDE SEQUENCE [LARGE SCALE GENOMIC DNA]</scope>
    <source>
        <strain evidence="5">UTEX 25</strain>
    </source>
</reference>
<dbReference type="Proteomes" id="UP000028924">
    <property type="component" value="Unassembled WGS sequence"/>
</dbReference>
<dbReference type="PANTHER" id="PTHR48070:SF6">
    <property type="entry name" value="ESTERASE OVCA2"/>
    <property type="match status" value="1"/>
</dbReference>
<name>A0A087SKM6_AUXPR</name>
<dbReference type="EMBL" id="GDKF01007173">
    <property type="protein sequence ID" value="JAT71449.1"/>
    <property type="molecule type" value="Transcribed_RNA"/>
</dbReference>
<dbReference type="eggNOG" id="KOG2551">
    <property type="taxonomic scope" value="Eukaryota"/>
</dbReference>
<dbReference type="GO" id="GO:0016787">
    <property type="term" value="F:hydrolase activity"/>
    <property type="evidence" value="ECO:0007669"/>
    <property type="project" value="UniProtKB-KW"/>
</dbReference>
<dbReference type="GeneID" id="23616164"/>
<reference evidence="4 6" key="1">
    <citation type="journal article" date="2014" name="BMC Genomics">
        <title>Oil accumulation mechanisms of the oleaginous microalga Chlorella protothecoides revealed through its genome, transcriptomes, and proteomes.</title>
        <authorList>
            <person name="Gao C."/>
            <person name="Wang Y."/>
            <person name="Shen Y."/>
            <person name="Yan D."/>
            <person name="He X."/>
            <person name="Dai J."/>
            <person name="Wu Q."/>
        </authorList>
    </citation>
    <scope>NUCLEOTIDE SEQUENCE [LARGE SCALE GENOMIC DNA]</scope>
    <source>
        <strain evidence="4 6">0710</strain>
    </source>
</reference>
<reference evidence="3" key="2">
    <citation type="submission" date="2015-08" db="EMBL/GenBank/DDBJ databases">
        <authorList>
            <person name="Babu N.S."/>
            <person name="Beckwith C.J."/>
            <person name="Beseler K.G."/>
            <person name="Brison A."/>
            <person name="Carone J.V."/>
            <person name="Caskin T.P."/>
            <person name="Diamond M."/>
            <person name="Durham M.E."/>
            <person name="Foxe J.M."/>
            <person name="Go M."/>
            <person name="Henderson B.A."/>
            <person name="Jones I.B."/>
            <person name="McGettigan J.A."/>
            <person name="Micheletti S.J."/>
            <person name="Nasrallah M.E."/>
            <person name="Ortiz D."/>
            <person name="Piller C.R."/>
            <person name="Privatt S.R."/>
            <person name="Schneider S.L."/>
            <person name="Sharp S."/>
            <person name="Smith T.C."/>
            <person name="Stanton J.D."/>
            <person name="Ullery H.E."/>
            <person name="Wilson R.J."/>
            <person name="Serrano M.G."/>
            <person name="Buck G."/>
            <person name="Lee V."/>
            <person name="Wang Y."/>
            <person name="Carvalho R."/>
            <person name="Voegtly L."/>
            <person name="Shi R."/>
            <person name="Duckworth R."/>
            <person name="Johnson A."/>
            <person name="Loviza R."/>
            <person name="Walstead R."/>
            <person name="Shah Z."/>
            <person name="Kiflezghi M."/>
            <person name="Wade K."/>
            <person name="Ball S.L."/>
            <person name="Bradley K.W."/>
            <person name="Asai D.J."/>
            <person name="Bowman C.A."/>
            <person name="Russell D.A."/>
            <person name="Pope W.H."/>
            <person name="Jacobs-Sera D."/>
            <person name="Hendrix R.W."/>
            <person name="Hatfull G.F."/>
        </authorList>
    </citation>
    <scope>NUCLEOTIDE SEQUENCE</scope>
</reference>
<evidence type="ECO:0000259" key="2">
    <source>
        <dbReference type="Pfam" id="PF03959"/>
    </source>
</evidence>
<evidence type="ECO:0000313" key="5">
    <source>
        <dbReference type="EMBL" id="RMZ56615.1"/>
    </source>
</evidence>
<dbReference type="SUPFAM" id="SSF53474">
    <property type="entry name" value="alpha/beta-Hydrolases"/>
    <property type="match status" value="1"/>
</dbReference>
<dbReference type="InterPro" id="IPR050593">
    <property type="entry name" value="LovG"/>
</dbReference>
<protein>
    <recommendedName>
        <fullName evidence="2">Serine hydrolase domain-containing protein</fullName>
    </recommendedName>
</protein>
<dbReference type="Proteomes" id="UP000279271">
    <property type="component" value="Unassembled WGS sequence"/>
</dbReference>
<proteinExistence type="predicted"/>
<accession>A0A087SKM6</accession>
<sequence length="231" mass="24337">MPQLASPGGLVEAKLRVLCLHGYAQTADIFRTRTGSGRKSLKSRLEFVYVDAPHDAKTTGKSWFDWEELPAGNQLGSDQARPSSAVRYSGWGASRRTLDEALAAHAPVHGILGFSQGATAAAIYCAGLPEGALRFAVLVSGFLPRDPAVAASLAGPGLALPSLHLMGEADEIIPLDRSEALAQTFSGPRMAHRHPGRHLVPTCSGAVKEAWLAFLDGLPAAPETSVLNGRP</sequence>
<evidence type="ECO:0000313" key="6">
    <source>
        <dbReference type="Proteomes" id="UP000028924"/>
    </source>
</evidence>
<dbReference type="GO" id="GO:0005737">
    <property type="term" value="C:cytoplasm"/>
    <property type="evidence" value="ECO:0007669"/>
    <property type="project" value="TreeGrafter"/>
</dbReference>
<organism evidence="4 6">
    <name type="scientific">Auxenochlorella protothecoides</name>
    <name type="common">Green microalga</name>
    <name type="synonym">Chlorella protothecoides</name>
    <dbReference type="NCBI Taxonomy" id="3075"/>
    <lineage>
        <taxon>Eukaryota</taxon>
        <taxon>Viridiplantae</taxon>
        <taxon>Chlorophyta</taxon>
        <taxon>core chlorophytes</taxon>
        <taxon>Trebouxiophyceae</taxon>
        <taxon>Chlorellales</taxon>
        <taxon>Chlorellaceae</taxon>
        <taxon>Auxenochlorella</taxon>
    </lineage>
</organism>
<dbReference type="Gene3D" id="3.40.50.1820">
    <property type="entry name" value="alpha/beta hydrolase"/>
    <property type="match status" value="1"/>
</dbReference>